<feature type="domain" description="HNH" evidence="1">
    <location>
        <begin position="45"/>
        <end position="67"/>
    </location>
</feature>
<sequence>MAVSEATRRDLYRRAEGRCQCTMKVCDHRGRCTRGLSAGYWDAHHRRAGGPDTPSNLIAMCATCHKNTRTYGR</sequence>
<evidence type="ECO:0000313" key="2">
    <source>
        <dbReference type="EMBL" id="KKM70308.1"/>
    </source>
</evidence>
<gene>
    <name evidence="2" type="ORF">LCGC14_1441960</name>
</gene>
<dbReference type="CDD" id="cd00085">
    <property type="entry name" value="HNHc"/>
    <property type="match status" value="1"/>
</dbReference>
<comment type="caution">
    <text evidence="2">The sequence shown here is derived from an EMBL/GenBank/DDBJ whole genome shotgun (WGS) entry which is preliminary data.</text>
</comment>
<dbReference type="InterPro" id="IPR003615">
    <property type="entry name" value="HNH_nuc"/>
</dbReference>
<name>A0A0F9JL34_9ZZZZ</name>
<protein>
    <recommendedName>
        <fullName evidence="1">HNH domain-containing protein</fullName>
    </recommendedName>
</protein>
<reference evidence="2" key="1">
    <citation type="journal article" date="2015" name="Nature">
        <title>Complex archaea that bridge the gap between prokaryotes and eukaryotes.</title>
        <authorList>
            <person name="Spang A."/>
            <person name="Saw J.H."/>
            <person name="Jorgensen S.L."/>
            <person name="Zaremba-Niedzwiedzka K."/>
            <person name="Martijn J."/>
            <person name="Lind A.E."/>
            <person name="van Eijk R."/>
            <person name="Schleper C."/>
            <person name="Guy L."/>
            <person name="Ettema T.J."/>
        </authorList>
    </citation>
    <scope>NUCLEOTIDE SEQUENCE</scope>
</reference>
<dbReference type="GO" id="GO:0004519">
    <property type="term" value="F:endonuclease activity"/>
    <property type="evidence" value="ECO:0007669"/>
    <property type="project" value="InterPro"/>
</dbReference>
<proteinExistence type="predicted"/>
<dbReference type="Gene3D" id="1.10.30.50">
    <property type="match status" value="1"/>
</dbReference>
<dbReference type="AlphaFoldDB" id="A0A0F9JL34"/>
<dbReference type="GO" id="GO:0008270">
    <property type="term" value="F:zinc ion binding"/>
    <property type="evidence" value="ECO:0007669"/>
    <property type="project" value="InterPro"/>
</dbReference>
<dbReference type="Pfam" id="PF01844">
    <property type="entry name" value="HNH"/>
    <property type="match status" value="1"/>
</dbReference>
<dbReference type="EMBL" id="LAZR01009841">
    <property type="protein sequence ID" value="KKM70308.1"/>
    <property type="molecule type" value="Genomic_DNA"/>
</dbReference>
<dbReference type="GO" id="GO:0003676">
    <property type="term" value="F:nucleic acid binding"/>
    <property type="evidence" value="ECO:0007669"/>
    <property type="project" value="InterPro"/>
</dbReference>
<accession>A0A0F9JL34</accession>
<dbReference type="InterPro" id="IPR002711">
    <property type="entry name" value="HNH"/>
</dbReference>
<evidence type="ECO:0000259" key="1">
    <source>
        <dbReference type="Pfam" id="PF01844"/>
    </source>
</evidence>
<organism evidence="2">
    <name type="scientific">marine sediment metagenome</name>
    <dbReference type="NCBI Taxonomy" id="412755"/>
    <lineage>
        <taxon>unclassified sequences</taxon>
        <taxon>metagenomes</taxon>
        <taxon>ecological metagenomes</taxon>
    </lineage>
</organism>